<evidence type="ECO:0000256" key="1">
    <source>
        <dbReference type="SAM" id="MobiDB-lite"/>
    </source>
</evidence>
<proteinExistence type="predicted"/>
<dbReference type="Proteomes" id="UP000637002">
    <property type="component" value="Unassembled WGS sequence"/>
</dbReference>
<keyword evidence="3" id="KW-1185">Reference proteome</keyword>
<accession>A0A916X703</accession>
<evidence type="ECO:0000313" key="3">
    <source>
        <dbReference type="Proteomes" id="UP000637002"/>
    </source>
</evidence>
<feature type="region of interest" description="Disordered" evidence="1">
    <location>
        <begin position="44"/>
        <end position="118"/>
    </location>
</feature>
<reference evidence="2" key="1">
    <citation type="journal article" date="2014" name="Int. J. Syst. Evol. Microbiol.">
        <title>Complete genome sequence of Corynebacterium casei LMG S-19264T (=DSM 44701T), isolated from a smear-ripened cheese.</title>
        <authorList>
            <consortium name="US DOE Joint Genome Institute (JGI-PGF)"/>
            <person name="Walter F."/>
            <person name="Albersmeier A."/>
            <person name="Kalinowski J."/>
            <person name="Ruckert C."/>
        </authorList>
    </citation>
    <scope>NUCLEOTIDE SEQUENCE</scope>
    <source>
        <strain evidence="2">CGMCC 1.12919</strain>
    </source>
</reference>
<evidence type="ECO:0000313" key="2">
    <source>
        <dbReference type="EMBL" id="GGC49297.1"/>
    </source>
</evidence>
<reference evidence="2" key="2">
    <citation type="submission" date="2020-09" db="EMBL/GenBank/DDBJ databases">
        <authorList>
            <person name="Sun Q."/>
            <person name="Zhou Y."/>
        </authorList>
    </citation>
    <scope>NUCLEOTIDE SEQUENCE</scope>
    <source>
        <strain evidence="2">CGMCC 1.12919</strain>
    </source>
</reference>
<sequence>MGKRCGFRRGLGAETALSQRARDRLADLRHQLIELLTRHSWRRLGGANRDGMEQKHKQKDKPRARGGPAMASGCRKISPRRWTAHPRLIPGPPRARPRAIDNAQQPRSCLCHAADQGK</sequence>
<dbReference type="EMBL" id="BMGG01000001">
    <property type="protein sequence ID" value="GGC49297.1"/>
    <property type="molecule type" value="Genomic_DNA"/>
</dbReference>
<gene>
    <name evidence="2" type="ORF">GCM10010994_05560</name>
</gene>
<name>A0A916X703_9HYPH</name>
<comment type="caution">
    <text evidence="2">The sequence shown here is derived from an EMBL/GenBank/DDBJ whole genome shotgun (WGS) entry which is preliminary data.</text>
</comment>
<organism evidence="2 3">
    <name type="scientific">Chelatococcus reniformis</name>
    <dbReference type="NCBI Taxonomy" id="1494448"/>
    <lineage>
        <taxon>Bacteria</taxon>
        <taxon>Pseudomonadati</taxon>
        <taxon>Pseudomonadota</taxon>
        <taxon>Alphaproteobacteria</taxon>
        <taxon>Hyphomicrobiales</taxon>
        <taxon>Chelatococcaceae</taxon>
        <taxon>Chelatococcus</taxon>
    </lineage>
</organism>
<protein>
    <submittedName>
        <fullName evidence="2">Uncharacterized protein</fullName>
    </submittedName>
</protein>
<dbReference type="AlphaFoldDB" id="A0A916X703"/>